<proteinExistence type="predicted"/>
<dbReference type="EMBL" id="JARBHB010000002">
    <property type="protein sequence ID" value="KAJ8892551.1"/>
    <property type="molecule type" value="Genomic_DNA"/>
</dbReference>
<accession>A0ABQ9I880</accession>
<keyword evidence="1" id="KW-0812">Transmembrane</keyword>
<dbReference type="Proteomes" id="UP001159363">
    <property type="component" value="Chromosome 2"/>
</dbReference>
<evidence type="ECO:0000313" key="2">
    <source>
        <dbReference type="EMBL" id="KAJ8892551.1"/>
    </source>
</evidence>
<comment type="caution">
    <text evidence="2">The sequence shown here is derived from an EMBL/GenBank/DDBJ whole genome shotgun (WGS) entry which is preliminary data.</text>
</comment>
<keyword evidence="1" id="KW-1133">Transmembrane helix</keyword>
<evidence type="ECO:0000256" key="1">
    <source>
        <dbReference type="SAM" id="Phobius"/>
    </source>
</evidence>
<evidence type="ECO:0000313" key="3">
    <source>
        <dbReference type="Proteomes" id="UP001159363"/>
    </source>
</evidence>
<reference evidence="2 3" key="1">
    <citation type="submission" date="2023-02" db="EMBL/GenBank/DDBJ databases">
        <title>LHISI_Scaffold_Assembly.</title>
        <authorList>
            <person name="Stuart O.P."/>
            <person name="Cleave R."/>
            <person name="Magrath M.J.L."/>
            <person name="Mikheyev A.S."/>
        </authorList>
    </citation>
    <scope>NUCLEOTIDE SEQUENCE [LARGE SCALE GENOMIC DNA]</scope>
    <source>
        <strain evidence="2">Daus_M_001</strain>
        <tissue evidence="2">Leg muscle</tissue>
    </source>
</reference>
<protein>
    <submittedName>
        <fullName evidence="2">Uncharacterized protein</fullName>
    </submittedName>
</protein>
<keyword evidence="1" id="KW-0472">Membrane</keyword>
<name>A0ABQ9I880_9NEOP</name>
<keyword evidence="3" id="KW-1185">Reference proteome</keyword>
<feature type="transmembrane region" description="Helical" evidence="1">
    <location>
        <begin position="413"/>
        <end position="434"/>
    </location>
</feature>
<sequence>MKVVIYETPVELEWGMLARIMAAANLALPGIGDRVYQNMAVEYGGIQVSNVLLREILPQLVNLTLQIRRSSPHNVESPRIEGRSSTGSLSRWSRCSDQGVLHGVVCSQMYRLSYLCVGNGIDEKASCDSVVSTSRQNVAPRPTQVWGIPSDVTLAEIVVSQYGASQYICEVTCAPIPPCNPFHTASTDCCPLSTLPLNPHPCHSLSKHPTPLFSFSNFIAAKLARRHFTLAHLCKVRRESTSHDAGSANPVTKRKSWTCLMQKHVNTCKEEQDSEYKPAVALHTENQMRRLGNRLGEFQLPSKVAQNSPGILLPHSLAAITTARLILHKSLARRPARNSPAARLTADCPIPHWLVLPPCSQPGSGASCINKCIVSFPAYVYKNIRMCELRATCVLVLGGVVLISRLFAKLMVAQIYCSLVIIATVFQAMSFRGVSTAARLRSRTRTTSLVVLAAVISSVALRWRLDQNGHEPPMLAIYNSQSRPSVIRPSVIRSSVIRPSVVRHPPVRHTFVRKHSSAELSQQPRARCVSRPSELLDCEDSVCAGGLFARPSRARRHACRLRLSLRPGLQVVSGGMRGSAFEITRHTRGICLAPCQRGSVLPPQGTPSRRDRSR</sequence>
<organism evidence="2 3">
    <name type="scientific">Dryococelus australis</name>
    <dbReference type="NCBI Taxonomy" id="614101"/>
    <lineage>
        <taxon>Eukaryota</taxon>
        <taxon>Metazoa</taxon>
        <taxon>Ecdysozoa</taxon>
        <taxon>Arthropoda</taxon>
        <taxon>Hexapoda</taxon>
        <taxon>Insecta</taxon>
        <taxon>Pterygota</taxon>
        <taxon>Neoptera</taxon>
        <taxon>Polyneoptera</taxon>
        <taxon>Phasmatodea</taxon>
        <taxon>Verophasmatodea</taxon>
        <taxon>Anareolatae</taxon>
        <taxon>Phasmatidae</taxon>
        <taxon>Eurycanthinae</taxon>
        <taxon>Dryococelus</taxon>
    </lineage>
</organism>
<gene>
    <name evidence="2" type="ORF">PR048_005132</name>
</gene>